<protein>
    <submittedName>
        <fullName evidence="5">GNAT family N-acetyltransferase</fullName>
    </submittedName>
</protein>
<dbReference type="EMBL" id="VTEH01000014">
    <property type="protein sequence ID" value="TYR74107.1"/>
    <property type="molecule type" value="Genomic_DNA"/>
</dbReference>
<name>A0A5D4K9Q9_9BACI</name>
<organism evidence="5 6">
    <name type="scientific">Rossellomorea vietnamensis</name>
    <dbReference type="NCBI Taxonomy" id="218284"/>
    <lineage>
        <taxon>Bacteria</taxon>
        <taxon>Bacillati</taxon>
        <taxon>Bacillota</taxon>
        <taxon>Bacilli</taxon>
        <taxon>Bacillales</taxon>
        <taxon>Bacillaceae</taxon>
        <taxon>Rossellomorea</taxon>
    </lineage>
</organism>
<evidence type="ECO:0000256" key="2">
    <source>
        <dbReference type="ARBA" id="ARBA00023315"/>
    </source>
</evidence>
<proteinExistence type="inferred from homology"/>
<dbReference type="Proteomes" id="UP000323317">
    <property type="component" value="Unassembled WGS sequence"/>
</dbReference>
<dbReference type="GO" id="GO:0016747">
    <property type="term" value="F:acyltransferase activity, transferring groups other than amino-acyl groups"/>
    <property type="evidence" value="ECO:0007669"/>
    <property type="project" value="InterPro"/>
</dbReference>
<dbReference type="PANTHER" id="PTHR43792:SF8">
    <property type="entry name" value="[RIBOSOMAL PROTEIN US5]-ALANINE N-ACETYLTRANSFERASE"/>
    <property type="match status" value="1"/>
</dbReference>
<evidence type="ECO:0000256" key="3">
    <source>
        <dbReference type="ARBA" id="ARBA00038502"/>
    </source>
</evidence>
<accession>A0A5D4K9Q9</accession>
<comment type="similarity">
    <text evidence="3">Belongs to the acetyltransferase family. RimJ subfamily.</text>
</comment>
<dbReference type="Pfam" id="PF13302">
    <property type="entry name" value="Acetyltransf_3"/>
    <property type="match status" value="1"/>
</dbReference>
<dbReference type="InterPro" id="IPR051531">
    <property type="entry name" value="N-acetyltransferase"/>
</dbReference>
<gene>
    <name evidence="5" type="ORF">FZC79_16160</name>
</gene>
<keyword evidence="2" id="KW-0012">Acyltransferase</keyword>
<reference evidence="5 6" key="1">
    <citation type="submission" date="2019-08" db="EMBL/GenBank/DDBJ databases">
        <title>Bacillus genomes from the desert of Cuatro Cienegas, Coahuila.</title>
        <authorList>
            <person name="Olmedo-Alvarez G."/>
        </authorList>
    </citation>
    <scope>NUCLEOTIDE SEQUENCE [LARGE SCALE GENOMIC DNA]</scope>
    <source>
        <strain evidence="5 6">CH40_1T</strain>
    </source>
</reference>
<evidence type="ECO:0000259" key="4">
    <source>
        <dbReference type="PROSITE" id="PS51186"/>
    </source>
</evidence>
<comment type="caution">
    <text evidence="5">The sequence shown here is derived from an EMBL/GenBank/DDBJ whole genome shotgun (WGS) entry which is preliminary data.</text>
</comment>
<evidence type="ECO:0000313" key="6">
    <source>
        <dbReference type="Proteomes" id="UP000323317"/>
    </source>
</evidence>
<dbReference type="PROSITE" id="PS51186">
    <property type="entry name" value="GNAT"/>
    <property type="match status" value="1"/>
</dbReference>
<dbReference type="PANTHER" id="PTHR43792">
    <property type="entry name" value="GNAT FAMILY, PUTATIVE (AFU_ORTHOLOGUE AFUA_3G00765)-RELATED-RELATED"/>
    <property type="match status" value="1"/>
</dbReference>
<dbReference type="SUPFAM" id="SSF55729">
    <property type="entry name" value="Acyl-CoA N-acyltransferases (Nat)"/>
    <property type="match status" value="1"/>
</dbReference>
<dbReference type="InterPro" id="IPR016181">
    <property type="entry name" value="Acyl_CoA_acyltransferase"/>
</dbReference>
<dbReference type="CDD" id="cd04301">
    <property type="entry name" value="NAT_SF"/>
    <property type="match status" value="1"/>
</dbReference>
<evidence type="ECO:0000256" key="1">
    <source>
        <dbReference type="ARBA" id="ARBA00022679"/>
    </source>
</evidence>
<sequence>MKIDGDRIYLKELEQSDWRGVHSYASHELSSRYQAWGPNTEEDSLNFVREAVADCRRIPRTRFLFVIIHKGDDKVIGAVDLTIKDIHNRAGAMGYIIHPDSWGNGYATEASKQLIHYGFRELKLHRIYATCNPENIASIKVLEKNGMTREGRMRDHLKIKEGWRDSLLYSILEDD</sequence>
<evidence type="ECO:0000313" key="5">
    <source>
        <dbReference type="EMBL" id="TYR74107.1"/>
    </source>
</evidence>
<dbReference type="AlphaFoldDB" id="A0A5D4K9Q9"/>
<dbReference type="InterPro" id="IPR000182">
    <property type="entry name" value="GNAT_dom"/>
</dbReference>
<feature type="domain" description="N-acetyltransferase" evidence="4">
    <location>
        <begin position="8"/>
        <end position="174"/>
    </location>
</feature>
<dbReference type="Gene3D" id="3.40.630.30">
    <property type="match status" value="1"/>
</dbReference>
<keyword evidence="1 5" id="KW-0808">Transferase</keyword>